<dbReference type="Proteomes" id="UP000217720">
    <property type="component" value="Unassembled WGS sequence"/>
</dbReference>
<dbReference type="Proteomes" id="UP000217881">
    <property type="component" value="Unassembled WGS sequence"/>
</dbReference>
<evidence type="ECO:0000313" key="7">
    <source>
        <dbReference type="EMBL" id="SMX93940.1"/>
    </source>
</evidence>
<dbReference type="EMBL" id="NRGX01000001">
    <property type="protein sequence ID" value="PCC18535.1"/>
    <property type="molecule type" value="Genomic_DNA"/>
</dbReference>
<reference evidence="14" key="3">
    <citation type="submission" date="2017-03" db="EMBL/GenBank/DDBJ databases">
        <authorList>
            <person name="Monnet C."/>
        </authorList>
    </citation>
    <scope>NUCLEOTIDE SEQUENCE [LARGE SCALE GENOMIC DNA]</scope>
    <source>
        <strain evidence="14">ATCC 9175</strain>
    </source>
</reference>
<accession>A0A2H1JXM5</accession>
<dbReference type="EMBL" id="FXZI01000008">
    <property type="protein sequence ID" value="SMX93940.1"/>
    <property type="molecule type" value="Genomic_DNA"/>
</dbReference>
<dbReference type="Proteomes" id="UP000218620">
    <property type="component" value="Unassembled WGS sequence"/>
</dbReference>
<reference evidence="12 13" key="2">
    <citation type="submission" date="2017-03" db="EMBL/GenBank/DDBJ databases">
        <authorList>
            <person name="Afonso C.L."/>
            <person name="Miller P.J."/>
            <person name="Scott M.A."/>
            <person name="Spackman E."/>
            <person name="Goraichik I."/>
            <person name="Dimitrov K.M."/>
            <person name="Suarez D.L."/>
            <person name="Swayne D.E."/>
        </authorList>
    </citation>
    <scope>NUCLEOTIDE SEQUENCE [LARGE SCALE GENOMIC DNA]</scope>
    <source>
        <strain evidence="5">6</strain>
        <strain evidence="13">6(3)</strain>
        <strain evidence="7">8</strain>
        <strain evidence="12">8(6)</strain>
        <strain evidence="6">ATCC 9175</strain>
    </source>
</reference>
<evidence type="ECO:0000313" key="8">
    <source>
        <dbReference type="Proteomes" id="UP000217720"/>
    </source>
</evidence>
<evidence type="ECO:0000313" key="4">
    <source>
        <dbReference type="EMBL" id="PCC52502.1"/>
    </source>
</evidence>
<evidence type="ECO:0000313" key="6">
    <source>
        <dbReference type="EMBL" id="SMX92297.1"/>
    </source>
</evidence>
<evidence type="ECO:0000313" key="13">
    <source>
        <dbReference type="Proteomes" id="UP000234327"/>
    </source>
</evidence>
<dbReference type="EMBL" id="NRGQ01000005">
    <property type="protein sequence ID" value="PCC43939.1"/>
    <property type="molecule type" value="Genomic_DNA"/>
</dbReference>
<dbReference type="GO" id="GO:0016740">
    <property type="term" value="F:transferase activity"/>
    <property type="evidence" value="ECO:0007669"/>
    <property type="project" value="UniProtKB-KW"/>
</dbReference>
<evidence type="ECO:0000313" key="9">
    <source>
        <dbReference type="Proteomes" id="UP000217881"/>
    </source>
</evidence>
<evidence type="ECO:0000313" key="5">
    <source>
        <dbReference type="EMBL" id="SMX83558.1"/>
    </source>
</evidence>
<keyword evidence="3" id="KW-0808">Transferase</keyword>
<dbReference type="Proteomes" id="UP000234525">
    <property type="component" value="Unassembled WGS sequence"/>
</dbReference>
<evidence type="ECO:0000313" key="2">
    <source>
        <dbReference type="EMBL" id="PCC43939.1"/>
    </source>
</evidence>
<evidence type="ECO:0000313" key="3">
    <source>
        <dbReference type="EMBL" id="PCC51976.1"/>
    </source>
</evidence>
<dbReference type="Proteomes" id="UP000234327">
    <property type="component" value="Unassembled WGS sequence"/>
</dbReference>
<reference evidence="8 9" key="1">
    <citation type="journal article" date="2017" name="Elife">
        <title>Extensive horizontal gene transfer in cheese-associated bacteria.</title>
        <authorList>
            <person name="Bonham K.S."/>
            <person name="Wolfe B.E."/>
            <person name="Dutton R.J."/>
        </authorList>
    </citation>
    <scope>NUCLEOTIDE SEQUENCE [LARGE SCALE GENOMIC DNA]</scope>
    <source>
        <strain evidence="4 9">738_8</strain>
        <strain evidence="3 8">900_6</strain>
        <strain evidence="2 11">962_8</strain>
        <strain evidence="1 10">JB5</strain>
    </source>
</reference>
<gene>
    <name evidence="6" type="ORF">BAUR9175_02914</name>
    <name evidence="5" type="ORF">BAURA63_01995</name>
    <name evidence="7" type="ORF">BAURA86_02335</name>
    <name evidence="4" type="ORF">CIK59_15470</name>
    <name evidence="3" type="ORF">CIK62_00665</name>
    <name evidence="2" type="ORF">CIK65_04955</name>
    <name evidence="1" type="ORF">CIK79_09670</name>
</gene>
<accession>A0A2A3ZKA4</accession>
<dbReference type="InterPro" id="IPR016181">
    <property type="entry name" value="Acyl_CoA_acyltransferase"/>
</dbReference>
<dbReference type="Gene3D" id="3.40.630.30">
    <property type="match status" value="1"/>
</dbReference>
<dbReference type="EMBL" id="FXZB01000021">
    <property type="protein sequence ID" value="SMX92297.1"/>
    <property type="molecule type" value="Genomic_DNA"/>
</dbReference>
<evidence type="ECO:0000313" key="12">
    <source>
        <dbReference type="Proteomes" id="UP000234300"/>
    </source>
</evidence>
<dbReference type="EMBL" id="FXYZ01000007">
    <property type="protein sequence ID" value="SMX83558.1"/>
    <property type="molecule type" value="Genomic_DNA"/>
</dbReference>
<evidence type="ECO:0000313" key="11">
    <source>
        <dbReference type="Proteomes" id="UP000218620"/>
    </source>
</evidence>
<evidence type="ECO:0000313" key="14">
    <source>
        <dbReference type="Proteomes" id="UP000234525"/>
    </source>
</evidence>
<dbReference type="Proteomes" id="UP000234300">
    <property type="component" value="Unassembled WGS sequence"/>
</dbReference>
<proteinExistence type="predicted"/>
<dbReference type="AlphaFoldDB" id="A0A2A3ZKA4"/>
<dbReference type="SUPFAM" id="SSF55729">
    <property type="entry name" value="Acyl-CoA N-acyltransferases (Nat)"/>
    <property type="match status" value="1"/>
</dbReference>
<sequence>MPRNAFGRLPRLATMNLTVSTLAQRPDLKDELLNLENTWPEFIRHDPLGNLYYHRDILAQFADHLVIAHTSADGIVGKAHAIPLLFQGERLPEDGWDGAIRRGIQTKVLGEVPNMLAALEIFVRSDKQGLGLSGRILDALRQHAKDQGFAEVVVPVRPNGKNDIHDPMPSYAYRTREDGLPVDPWLRTHIRAGGTIEGIAHRSMVIAGTLEEWRNWTGLPMDTSGPVEVSGALTPVLCDIEHGNAVYIEPNVWVRHRTRV</sequence>
<organism evidence="3 8">
    <name type="scientific">Brevibacterium aurantiacum</name>
    <dbReference type="NCBI Taxonomy" id="273384"/>
    <lineage>
        <taxon>Bacteria</taxon>
        <taxon>Bacillati</taxon>
        <taxon>Actinomycetota</taxon>
        <taxon>Actinomycetes</taxon>
        <taxon>Micrococcales</taxon>
        <taxon>Brevibacteriaceae</taxon>
        <taxon>Brevibacterium</taxon>
    </lineage>
</organism>
<dbReference type="Proteomes" id="UP000218377">
    <property type="component" value="Unassembled WGS sequence"/>
</dbReference>
<evidence type="ECO:0000313" key="1">
    <source>
        <dbReference type="EMBL" id="PCC18535.1"/>
    </source>
</evidence>
<name>A0A2A3ZKA4_BREAU</name>
<keyword evidence="14" id="KW-1185">Reference proteome</keyword>
<protein>
    <submittedName>
        <fullName evidence="3">N-acetyltransferase</fullName>
    </submittedName>
</protein>
<evidence type="ECO:0000313" key="10">
    <source>
        <dbReference type="Proteomes" id="UP000218377"/>
    </source>
</evidence>
<dbReference type="EMBL" id="NRHA01000020">
    <property type="protein sequence ID" value="PCC52502.1"/>
    <property type="molecule type" value="Genomic_DNA"/>
</dbReference>
<dbReference type="EMBL" id="NRGO01000001">
    <property type="protein sequence ID" value="PCC51976.1"/>
    <property type="molecule type" value="Genomic_DNA"/>
</dbReference>